<dbReference type="InterPro" id="IPR027417">
    <property type="entry name" value="P-loop_NTPase"/>
</dbReference>
<reference evidence="6" key="1">
    <citation type="submission" date="2020-04" db="EMBL/GenBank/DDBJ databases">
        <title>Deep metagenomics examines the oral microbiome during advanced dental caries in children, revealing novel taxa and co-occurrences with host molecules.</title>
        <authorList>
            <person name="Baker J.L."/>
            <person name="Morton J.T."/>
            <person name="Dinis M."/>
            <person name="Alvarez R."/>
            <person name="Tran N.C."/>
            <person name="Knight R."/>
            <person name="Edlund A."/>
        </authorList>
    </citation>
    <scope>NUCLEOTIDE SEQUENCE</scope>
    <source>
        <strain evidence="6">JCVI_38_bin.5</strain>
    </source>
</reference>
<keyword evidence="3" id="KW-0547">Nucleotide-binding</keyword>
<dbReference type="Pfam" id="PF00005">
    <property type="entry name" value="ABC_tran"/>
    <property type="match status" value="1"/>
</dbReference>
<dbReference type="AlphaFoldDB" id="A0A930VVL5"/>
<evidence type="ECO:0000256" key="2">
    <source>
        <dbReference type="ARBA" id="ARBA00022448"/>
    </source>
</evidence>
<keyword evidence="4 6" id="KW-0067">ATP-binding</keyword>
<proteinExistence type="inferred from homology"/>
<sequence length="276" mass="30146">MLQEHTNVISLTNVSFSYREAPVLEDVTLEVARGEICALIGDNGAGKSTLVRLVIGEFVPSSGSAKLFGTPAAKFKHWELVGYVPQIPAEATNRFPASVLELVDASQYARAKTEHVSSKERRRRSLEALELVGMRTFTTRIIRELSGGQLQRVRLACALVSNPELLILDEPTTGLDKDSRDHFYALVREAHAARNLAVLLITHDMAALDALACRVVEVSDCHVHEVAGRGHGANHCALHGSDCQGTHVRGEVLLDDFDESYALPEDIEHTGGIKHV</sequence>
<comment type="caution">
    <text evidence="6">The sequence shown here is derived from an EMBL/GenBank/DDBJ whole genome shotgun (WGS) entry which is preliminary data.</text>
</comment>
<evidence type="ECO:0000313" key="6">
    <source>
        <dbReference type="EMBL" id="MBF4807386.1"/>
    </source>
</evidence>
<dbReference type="PROSITE" id="PS50893">
    <property type="entry name" value="ABC_TRANSPORTER_2"/>
    <property type="match status" value="1"/>
</dbReference>
<dbReference type="GO" id="GO:0005524">
    <property type="term" value="F:ATP binding"/>
    <property type="evidence" value="ECO:0007669"/>
    <property type="project" value="UniProtKB-KW"/>
</dbReference>
<comment type="similarity">
    <text evidence="1">Belongs to the ABC transporter superfamily.</text>
</comment>
<dbReference type="EMBL" id="JABZGW010000038">
    <property type="protein sequence ID" value="MBF4807386.1"/>
    <property type="molecule type" value="Genomic_DNA"/>
</dbReference>
<feature type="domain" description="ABC transporter" evidence="5">
    <location>
        <begin position="9"/>
        <end position="245"/>
    </location>
</feature>
<evidence type="ECO:0000259" key="5">
    <source>
        <dbReference type="PROSITE" id="PS50893"/>
    </source>
</evidence>
<evidence type="ECO:0000256" key="1">
    <source>
        <dbReference type="ARBA" id="ARBA00005417"/>
    </source>
</evidence>
<dbReference type="InterPro" id="IPR003593">
    <property type="entry name" value="AAA+_ATPase"/>
</dbReference>
<dbReference type="InterPro" id="IPR017871">
    <property type="entry name" value="ABC_transporter-like_CS"/>
</dbReference>
<dbReference type="PANTHER" id="PTHR42734:SF17">
    <property type="entry name" value="METAL TRANSPORT SYSTEM ATP-BINDING PROTEIN TM_0124-RELATED"/>
    <property type="match status" value="1"/>
</dbReference>
<evidence type="ECO:0000256" key="4">
    <source>
        <dbReference type="ARBA" id="ARBA00022840"/>
    </source>
</evidence>
<keyword evidence="2" id="KW-0813">Transport</keyword>
<name>A0A930VVL5_9ACTN</name>
<gene>
    <name evidence="6" type="ORF">HXK26_01630</name>
</gene>
<dbReference type="InterPro" id="IPR003439">
    <property type="entry name" value="ABC_transporter-like_ATP-bd"/>
</dbReference>
<organism evidence="6 7">
    <name type="scientific">Lancefieldella rimae</name>
    <dbReference type="NCBI Taxonomy" id="1383"/>
    <lineage>
        <taxon>Bacteria</taxon>
        <taxon>Bacillati</taxon>
        <taxon>Actinomycetota</taxon>
        <taxon>Coriobacteriia</taxon>
        <taxon>Coriobacteriales</taxon>
        <taxon>Atopobiaceae</taxon>
        <taxon>Lancefieldella</taxon>
    </lineage>
</organism>
<evidence type="ECO:0000256" key="3">
    <source>
        <dbReference type="ARBA" id="ARBA00022741"/>
    </source>
</evidence>
<dbReference type="InterPro" id="IPR050153">
    <property type="entry name" value="Metal_Ion_Import_ABC"/>
</dbReference>
<dbReference type="PANTHER" id="PTHR42734">
    <property type="entry name" value="METAL TRANSPORT SYSTEM ATP-BINDING PROTEIN TM_0124-RELATED"/>
    <property type="match status" value="1"/>
</dbReference>
<dbReference type="SUPFAM" id="SSF52540">
    <property type="entry name" value="P-loop containing nucleoside triphosphate hydrolases"/>
    <property type="match status" value="1"/>
</dbReference>
<evidence type="ECO:0000313" key="7">
    <source>
        <dbReference type="Proteomes" id="UP000698335"/>
    </source>
</evidence>
<accession>A0A930VVL5</accession>
<dbReference type="PROSITE" id="PS00211">
    <property type="entry name" value="ABC_TRANSPORTER_1"/>
    <property type="match status" value="1"/>
</dbReference>
<dbReference type="SMART" id="SM00382">
    <property type="entry name" value="AAA"/>
    <property type="match status" value="1"/>
</dbReference>
<dbReference type="GO" id="GO:0016887">
    <property type="term" value="F:ATP hydrolysis activity"/>
    <property type="evidence" value="ECO:0007669"/>
    <property type="project" value="InterPro"/>
</dbReference>
<dbReference type="Proteomes" id="UP000698335">
    <property type="component" value="Unassembled WGS sequence"/>
</dbReference>
<protein>
    <submittedName>
        <fullName evidence="6">ATP-binding cassette domain-containing protein</fullName>
    </submittedName>
</protein>
<dbReference type="Gene3D" id="3.40.50.300">
    <property type="entry name" value="P-loop containing nucleotide triphosphate hydrolases"/>
    <property type="match status" value="1"/>
</dbReference>